<keyword evidence="13" id="KW-1185">Reference proteome</keyword>
<dbReference type="Gene3D" id="1.20.1220.12">
    <property type="entry name" value="Malate synthase, domain III"/>
    <property type="match status" value="1"/>
</dbReference>
<dbReference type="EnsemblMetazoa" id="AQUA007731-RA">
    <property type="protein sequence ID" value="AQUA007731-PA"/>
    <property type="gene ID" value="AQUA007731"/>
</dbReference>
<proteinExistence type="predicted"/>
<dbReference type="InterPro" id="IPR001465">
    <property type="entry name" value="Malate_synthase_TIM"/>
</dbReference>
<dbReference type="InterPro" id="IPR022542">
    <property type="entry name" value="FOCAD/RST1_DUF3730"/>
</dbReference>
<dbReference type="InterPro" id="IPR046363">
    <property type="entry name" value="MS_N_TIM-barrel_dom"/>
</dbReference>
<dbReference type="InterPro" id="IPR048355">
    <property type="entry name" value="MS_C"/>
</dbReference>
<evidence type="ECO:0000313" key="13">
    <source>
        <dbReference type="Proteomes" id="UP000076407"/>
    </source>
</evidence>
<dbReference type="VEuPathDB" id="VectorBase:AQUA007731"/>
<dbReference type="Gene3D" id="3.20.20.360">
    <property type="entry name" value="Malate synthase, domain 3"/>
    <property type="match status" value="1"/>
</dbReference>
<dbReference type="FunFam" id="1.20.1220.12:FF:000001">
    <property type="entry name" value="Malate synthase"/>
    <property type="match status" value="1"/>
</dbReference>
<dbReference type="PANTHER" id="PTHR42902:SF2">
    <property type="entry name" value="MALATE SYNTHASE"/>
    <property type="match status" value="1"/>
</dbReference>
<dbReference type="Proteomes" id="UP000076407">
    <property type="component" value="Unassembled WGS sequence"/>
</dbReference>
<keyword evidence="3" id="KW-0816">Tricarboxylic acid cycle</keyword>
<dbReference type="InterPro" id="IPR011076">
    <property type="entry name" value="Malate_synth_sf"/>
</dbReference>
<dbReference type="Pfam" id="PF01274">
    <property type="entry name" value="MS_TIM-barrel"/>
    <property type="match status" value="1"/>
</dbReference>
<accession>A0A182XD31</accession>
<dbReference type="GO" id="GO:0006097">
    <property type="term" value="P:glyoxylate cycle"/>
    <property type="evidence" value="ECO:0007669"/>
    <property type="project" value="UniProtKB-KW"/>
</dbReference>
<evidence type="ECO:0000256" key="2">
    <source>
        <dbReference type="ARBA" id="ARBA00022435"/>
    </source>
</evidence>
<evidence type="ECO:0000259" key="8">
    <source>
        <dbReference type="Pfam" id="PF11229"/>
    </source>
</evidence>
<dbReference type="Pfam" id="PF20659">
    <property type="entry name" value="MS_C"/>
    <property type="match status" value="1"/>
</dbReference>
<dbReference type="GO" id="GO:0005737">
    <property type="term" value="C:cytoplasm"/>
    <property type="evidence" value="ECO:0007669"/>
    <property type="project" value="TreeGrafter"/>
</dbReference>
<name>A0A182XD31_ANOQN</name>
<dbReference type="GO" id="GO:0006099">
    <property type="term" value="P:tricarboxylic acid cycle"/>
    <property type="evidence" value="ECO:0007669"/>
    <property type="project" value="UniProtKB-KW"/>
</dbReference>
<feature type="domain" description="Malate synthase C-terminal" evidence="11">
    <location>
        <begin position="1573"/>
        <end position="1689"/>
    </location>
</feature>
<protein>
    <recommendedName>
        <fullName evidence="1">malate synthase</fullName>
        <ecNumber evidence="1">2.3.3.9</ecNumber>
    </recommendedName>
</protein>
<feature type="domain" description="Malate synthase N-terminal" evidence="10">
    <location>
        <begin position="1212"/>
        <end position="1256"/>
    </location>
</feature>
<dbReference type="SUPFAM" id="SSF51645">
    <property type="entry name" value="Malate synthase G"/>
    <property type="match status" value="1"/>
</dbReference>
<dbReference type="Gene3D" id="1.25.10.10">
    <property type="entry name" value="Leucine-rich Repeat Variant"/>
    <property type="match status" value="1"/>
</dbReference>
<keyword evidence="2" id="KW-0329">Glyoxylate bypass</keyword>
<dbReference type="PANTHER" id="PTHR42902">
    <property type="entry name" value="MALATE SYNTHASE"/>
    <property type="match status" value="1"/>
</dbReference>
<evidence type="ECO:0000259" key="7">
    <source>
        <dbReference type="Pfam" id="PF01274"/>
    </source>
</evidence>
<evidence type="ECO:0000256" key="5">
    <source>
        <dbReference type="ARBA" id="ARBA00047918"/>
    </source>
</evidence>
<feature type="active site" description="Proton donor" evidence="6">
    <location>
        <position position="1606"/>
    </location>
</feature>
<evidence type="ECO:0000256" key="3">
    <source>
        <dbReference type="ARBA" id="ARBA00022532"/>
    </source>
</evidence>
<dbReference type="SUPFAM" id="SSF48371">
    <property type="entry name" value="ARM repeat"/>
    <property type="match status" value="1"/>
</dbReference>
<feature type="active site" description="Proton acceptor" evidence="6">
    <location>
        <position position="1353"/>
    </location>
</feature>
<dbReference type="InterPro" id="IPR021392">
    <property type="entry name" value="Focadhesin_C"/>
</dbReference>
<dbReference type="STRING" id="34691.A0A182XD31"/>
<sequence>MDSLQAINSKLTVHSAAAQIEKILKISQKSTHQTLPEPELELLKQLCKSNNLRICQLANEVLLHLATEGAVELGQLLGMLMTTLPNTTPGQFIVIGGSIFQLLLLDLRRRCLATENKCNYTCQFDLKPPQHPVILLIEKASTGSTSTVLDLITGTLNHSDDIIRTNSIEFLRPVLLHLFVNVAIYADCQSLWKHLVGRALHDRKAETVVFEILAWRRDTTAPQTCYTIGLLTDALEIIQSENEANIQHQLEYALYMAAVLKDYIEYNYDPSRCFALLHKVGVAAMRCDPPPNLDVLMAIIGDLLPVVTPLKLYALLQLIQVILPGCGNNTRLLIKEAMIQLLGQPSYTATHLTLCDKILTQIEKDFSLTDGKNAADSPNVPVRTTYFHQDSAKWTILCNWWNSSDTAIEDYLRREKTSSTRFTLALGQLHRSIFLSPFYEEDVWRTNFDRLVKLMCHSDLQVAQCMVPLLYGLAQHKDARRRLHVLQTIASMGAKENLIGILKALTKGLDRSLCLDLYLRLWKAEPRTYPLLYDLLKDTSRQPNEDRWEHTIARAYTIREVCLINPQQHGEDLVNLFSEVLSSPNNNENEVAICLSLDAISSLCEHQVVNIVSTWKVLGFRFANERRPKVIKSLCRFFGSVPLIKVTTPEQESLVNHIIGTLWHYVTDYEDRGVLEAALGTLKHFHPDTLTLRQIPEVYRQGIDLPEPNEEGLSAADSAGSVPPECWIQLLLYTNHCAIEAVGELLAHYITREIEGYRGGIYQTPEGRPEPSNLKYLPRASILSTIVNYLITQSTKFTKIETTPELVLVQMLRIVAKPYPKPIPPLNWCFLHEYFVHCFEMRDACLQIAIKQMPYSGTAKRLVENYLNELCETIMLEEDLLKIYAAIAEITEAVQTDIYKRFVHLSLQYLAERAEDQQFADNTPFIQTMALTAGALQREKKYENEDNFDHLCTTLENFFMRFDLESDVFQKYIETLVHLPEKHFPALLKPSTWTGGINVEKLEKTIHLQLAFRRYNPSAKSLHFFGLADIVSAVAKHQDASLSVFFLREWFNFVEQFARDSEEQPSHGKDLIGFIVELIGLLQCNLTATADRIEQSTMFMLDTLITAVVSFSGYGGLYGAQAFANDGSLRLAQFPLALVTVFQQNMWREIEIKIYEFLYHLYGIASLPDEYAECLRDALICCKRQPYFQQSKTWPKFGQEILIESAPHRLEAAYKEIFTEGALQFLGQLVSQFDREVEQLLQNRVKRRLLIQEGKWTPEFQNRSESLEWKINDLPDRLRNRKLDLGDVSPANTIHFTDCLYAEVQGIQVDFDDGHCPTWRNTVQGLFNVTRAVHGSLQGAPLDVQSYPLLMLRPRAFNMIEHHCIVNGKEAIGPLFDYALLMYHNARTMANLGIGPYFYLSKIEDPSETQLWNKIFTWTEDQLGLPGGTIKACVLIENILAAFCMEDILYSIKEHAIGLNCGMWDYCASIIAKFGWKREFLLPDRNKYVNMGQPFLRNYMRLLINVCHKRGALATGEIDAGVDGFMIYDLRMIDAINELWERKTHSDNQLTVLPNISQITAHSLLQIPKGGVTINGLNNNITVALLFIYHWLTGSGVFFLNGAVEDSATAEISRSQLWQWIRMGAVLEDADRTVVSRRLVYQTMDKIISAAYRAWCITPSDRKRLLSAKFMLLDVISSRHYVEYITTHLNDSHKFRTLHNKNDGLMAKL</sequence>
<dbReference type="InterPro" id="IPR011989">
    <property type="entry name" value="ARM-like"/>
</dbReference>
<dbReference type="EC" id="2.3.3.9" evidence="1"/>
<dbReference type="InterPro" id="IPR048356">
    <property type="entry name" value="MS_N"/>
</dbReference>
<dbReference type="Pfam" id="PF20656">
    <property type="entry name" value="MS_N"/>
    <property type="match status" value="1"/>
</dbReference>
<dbReference type="InterPro" id="IPR006252">
    <property type="entry name" value="Malate_synthA"/>
</dbReference>
<evidence type="ECO:0000259" key="9">
    <source>
        <dbReference type="Pfam" id="PF12530"/>
    </source>
</evidence>
<dbReference type="Pfam" id="PF11229">
    <property type="entry name" value="Focadhesin"/>
    <property type="match status" value="1"/>
</dbReference>
<dbReference type="InterPro" id="IPR016024">
    <property type="entry name" value="ARM-type_fold"/>
</dbReference>
<dbReference type="InterPro" id="IPR044856">
    <property type="entry name" value="Malate_synth_C_sf"/>
</dbReference>
<dbReference type="Pfam" id="PF12530">
    <property type="entry name" value="DUF3730"/>
    <property type="match status" value="1"/>
</dbReference>
<evidence type="ECO:0000313" key="12">
    <source>
        <dbReference type="EnsemblMetazoa" id="AQUA007731-PA"/>
    </source>
</evidence>
<evidence type="ECO:0000259" key="10">
    <source>
        <dbReference type="Pfam" id="PF20656"/>
    </source>
</evidence>
<organism evidence="12 13">
    <name type="scientific">Anopheles quadriannulatus</name>
    <name type="common">Mosquito</name>
    <dbReference type="NCBI Taxonomy" id="34691"/>
    <lineage>
        <taxon>Eukaryota</taxon>
        <taxon>Metazoa</taxon>
        <taxon>Ecdysozoa</taxon>
        <taxon>Arthropoda</taxon>
        <taxon>Hexapoda</taxon>
        <taxon>Insecta</taxon>
        <taxon>Pterygota</taxon>
        <taxon>Neoptera</taxon>
        <taxon>Endopterygota</taxon>
        <taxon>Diptera</taxon>
        <taxon>Nematocera</taxon>
        <taxon>Culicoidea</taxon>
        <taxon>Culicidae</taxon>
        <taxon>Anophelinae</taxon>
        <taxon>Anopheles</taxon>
    </lineage>
</organism>
<feature type="domain" description="Malate synthase TIM barrel" evidence="7">
    <location>
        <begin position="1350"/>
        <end position="1523"/>
    </location>
</feature>
<feature type="domain" description="Focadhesin C-terminal" evidence="8">
    <location>
        <begin position="771"/>
        <end position="1113"/>
    </location>
</feature>
<comment type="catalytic activity">
    <reaction evidence="5">
        <text>glyoxylate + acetyl-CoA + H2O = (S)-malate + CoA + H(+)</text>
        <dbReference type="Rhea" id="RHEA:18181"/>
        <dbReference type="ChEBI" id="CHEBI:15377"/>
        <dbReference type="ChEBI" id="CHEBI:15378"/>
        <dbReference type="ChEBI" id="CHEBI:15589"/>
        <dbReference type="ChEBI" id="CHEBI:36655"/>
        <dbReference type="ChEBI" id="CHEBI:57287"/>
        <dbReference type="ChEBI" id="CHEBI:57288"/>
        <dbReference type="EC" id="2.3.3.9"/>
    </reaction>
</comment>
<evidence type="ECO:0000256" key="6">
    <source>
        <dbReference type="PIRSR" id="PIRSR601465-50"/>
    </source>
</evidence>
<dbReference type="GO" id="GO:0004474">
    <property type="term" value="F:malate synthase activity"/>
    <property type="evidence" value="ECO:0007669"/>
    <property type="project" value="UniProtKB-EC"/>
</dbReference>
<evidence type="ECO:0000256" key="4">
    <source>
        <dbReference type="ARBA" id="ARBA00022679"/>
    </source>
</evidence>
<evidence type="ECO:0000256" key="1">
    <source>
        <dbReference type="ARBA" id="ARBA00012636"/>
    </source>
</evidence>
<keyword evidence="4" id="KW-0808">Transferase</keyword>
<reference evidence="12" key="1">
    <citation type="submission" date="2020-05" db="UniProtKB">
        <authorList>
            <consortium name="EnsemblMetazoa"/>
        </authorList>
    </citation>
    <scope>IDENTIFICATION</scope>
    <source>
        <strain evidence="12">SANGQUA</strain>
    </source>
</reference>
<evidence type="ECO:0000259" key="11">
    <source>
        <dbReference type="Pfam" id="PF20659"/>
    </source>
</evidence>
<feature type="domain" description="DUF3730" evidence="9">
    <location>
        <begin position="467"/>
        <end position="681"/>
    </location>
</feature>